<dbReference type="CDD" id="cd13686">
    <property type="entry name" value="GluR_Plant"/>
    <property type="match status" value="1"/>
</dbReference>
<dbReference type="EMBL" id="VEPZ02000201">
    <property type="protein sequence ID" value="KAE8730800.1"/>
    <property type="molecule type" value="Genomic_DNA"/>
</dbReference>
<dbReference type="SUPFAM" id="SSF53822">
    <property type="entry name" value="Periplasmic binding protein-like I"/>
    <property type="match status" value="1"/>
</dbReference>
<dbReference type="InterPro" id="IPR015683">
    <property type="entry name" value="Ionotropic_Glu_rcpt"/>
</dbReference>
<evidence type="ECO:0000256" key="2">
    <source>
        <dbReference type="ARBA" id="ARBA00022448"/>
    </source>
</evidence>
<evidence type="ECO:0000256" key="8">
    <source>
        <dbReference type="ARBA" id="ARBA00023180"/>
    </source>
</evidence>
<evidence type="ECO:0000256" key="1">
    <source>
        <dbReference type="ARBA" id="ARBA00004141"/>
    </source>
</evidence>
<keyword evidence="7" id="KW-0675">Receptor</keyword>
<organism evidence="12 13">
    <name type="scientific">Hibiscus syriacus</name>
    <name type="common">Rose of Sharon</name>
    <dbReference type="NCBI Taxonomy" id="106335"/>
    <lineage>
        <taxon>Eukaryota</taxon>
        <taxon>Viridiplantae</taxon>
        <taxon>Streptophyta</taxon>
        <taxon>Embryophyta</taxon>
        <taxon>Tracheophyta</taxon>
        <taxon>Spermatophyta</taxon>
        <taxon>Magnoliopsida</taxon>
        <taxon>eudicotyledons</taxon>
        <taxon>Gunneridae</taxon>
        <taxon>Pentapetalae</taxon>
        <taxon>rosids</taxon>
        <taxon>malvids</taxon>
        <taxon>Malvales</taxon>
        <taxon>Malvaceae</taxon>
        <taxon>Malvoideae</taxon>
        <taxon>Hibiscus</taxon>
    </lineage>
</organism>
<dbReference type="Gene3D" id="3.40.190.10">
    <property type="entry name" value="Periplasmic binding protein-like II"/>
    <property type="match status" value="3"/>
</dbReference>
<keyword evidence="6" id="KW-0472">Membrane</keyword>
<evidence type="ECO:0000313" key="13">
    <source>
        <dbReference type="Proteomes" id="UP000436088"/>
    </source>
</evidence>
<evidence type="ECO:0000256" key="4">
    <source>
        <dbReference type="ARBA" id="ARBA00022989"/>
    </source>
</evidence>
<dbReference type="PANTHER" id="PTHR34836">
    <property type="entry name" value="OS06G0188250 PROTEIN"/>
    <property type="match status" value="1"/>
</dbReference>
<name>A0A6A3CN03_HIBSY</name>
<comment type="caution">
    <text evidence="12">The sequence shown here is derived from an EMBL/GenBank/DDBJ whole genome shotgun (WGS) entry which is preliminary data.</text>
</comment>
<sequence>MFEWNRVVLVYEDMEFSNAIIPYLTYALENMGIQLSHKTAIPTSAQSSQILEQLEVLMTLQSTVFMVLHMSIDLASRFFAVANEAGLMSKGFAWLVTFVDTMDHVAIDLMEGVIGLRPYVPNTKALKNFRRRYKRFSMMMQTEGHELNLFGLWVSGPWLVRRLASSVERKRNRNSRFLKETNGTWLMGMLNFSYRGISGDFELVNGQIQPSVFEIFNVTRKGQRMIGYWTHDRGISKNLYPNSRHTRRTLEANESIGSKWIIGVPSKNGFKEFVNIQPLDKKVDERKPGFTIEVFKAVWESLGPSPNGYEFRTMDGTYDDLCCKVDAKEIHAAMGDISIVSSRSNCVDFTLPYLESGVAMLIKTRHDGPKDVDILEAIKLGSMAAKFILMQSYTANLSSILTINQLQATIPSVRELGRCHVGYQNLSFVKDYLISHFGFEESMLKPYGSVDDYQEALSKGSENGGVCAIYDEIPYMGIFLAQYTTGYMMVGPTYRTDGLGFALPVGSPLVANFSRAILNFTQGNDMALIKKKYFGVVSIDLDDTGSVSSSGPSLTSGALQAYLSSSQLLSYCRMTVSTVTNPPEMNNVEESHNPNQDNIDESADEATLEVHPFN</sequence>
<keyword evidence="9" id="KW-1071">Ligand-gated ion channel</keyword>
<dbReference type="InterPro" id="IPR028082">
    <property type="entry name" value="Peripla_BP_I"/>
</dbReference>
<proteinExistence type="predicted"/>
<evidence type="ECO:0000256" key="9">
    <source>
        <dbReference type="ARBA" id="ARBA00023286"/>
    </source>
</evidence>
<dbReference type="Pfam" id="PF00497">
    <property type="entry name" value="SBP_bac_3"/>
    <property type="match status" value="1"/>
</dbReference>
<dbReference type="Proteomes" id="UP000436088">
    <property type="component" value="Unassembled WGS sequence"/>
</dbReference>
<dbReference type="Pfam" id="PF01094">
    <property type="entry name" value="ANF_receptor"/>
    <property type="match status" value="1"/>
</dbReference>
<evidence type="ECO:0000259" key="11">
    <source>
        <dbReference type="SMART" id="SM00079"/>
    </source>
</evidence>
<evidence type="ECO:0000256" key="5">
    <source>
        <dbReference type="ARBA" id="ARBA00023065"/>
    </source>
</evidence>
<keyword evidence="10" id="KW-0407">Ion channel</keyword>
<dbReference type="AlphaFoldDB" id="A0A6A3CN03"/>
<keyword evidence="13" id="KW-1185">Reference proteome</keyword>
<evidence type="ECO:0000256" key="7">
    <source>
        <dbReference type="ARBA" id="ARBA00023170"/>
    </source>
</evidence>
<dbReference type="GO" id="GO:0015276">
    <property type="term" value="F:ligand-gated monoatomic ion channel activity"/>
    <property type="evidence" value="ECO:0007669"/>
    <property type="project" value="InterPro"/>
</dbReference>
<keyword evidence="4" id="KW-1133">Transmembrane helix</keyword>
<comment type="subcellular location">
    <subcellularLocation>
        <location evidence="1">Membrane</location>
        <topology evidence="1">Multi-pass membrane protein</topology>
    </subcellularLocation>
</comment>
<evidence type="ECO:0000256" key="6">
    <source>
        <dbReference type="ARBA" id="ARBA00023136"/>
    </source>
</evidence>
<evidence type="ECO:0000313" key="12">
    <source>
        <dbReference type="EMBL" id="KAE8730800.1"/>
    </source>
</evidence>
<feature type="domain" description="Ionotropic glutamate receptor C-terminal" evidence="11">
    <location>
        <begin position="261"/>
        <end position="536"/>
    </location>
</feature>
<dbReference type="InterPro" id="IPR001638">
    <property type="entry name" value="Solute-binding_3/MltF_N"/>
</dbReference>
<dbReference type="InterPro" id="IPR001828">
    <property type="entry name" value="ANF_lig-bd_rcpt"/>
</dbReference>
<dbReference type="FunFam" id="3.40.190.10:FF:000217">
    <property type="entry name" value="Glutamate receptor"/>
    <property type="match status" value="1"/>
</dbReference>
<dbReference type="SUPFAM" id="SSF53850">
    <property type="entry name" value="Periplasmic binding protein-like II"/>
    <property type="match status" value="1"/>
</dbReference>
<dbReference type="Gene3D" id="3.40.50.2300">
    <property type="match status" value="1"/>
</dbReference>
<dbReference type="GO" id="GO:0016020">
    <property type="term" value="C:membrane"/>
    <property type="evidence" value="ECO:0007669"/>
    <property type="project" value="UniProtKB-SubCell"/>
</dbReference>
<evidence type="ECO:0000256" key="10">
    <source>
        <dbReference type="ARBA" id="ARBA00023303"/>
    </source>
</evidence>
<keyword evidence="8" id="KW-0325">Glycoprotein</keyword>
<dbReference type="SMART" id="SM00079">
    <property type="entry name" value="PBPe"/>
    <property type="match status" value="1"/>
</dbReference>
<accession>A0A6A3CN03</accession>
<gene>
    <name evidence="12" type="ORF">F3Y22_tig00002880pilonHSYRG00119</name>
</gene>
<keyword evidence="5" id="KW-0406">Ion transport</keyword>
<evidence type="ECO:0000256" key="3">
    <source>
        <dbReference type="ARBA" id="ARBA00022692"/>
    </source>
</evidence>
<dbReference type="PANTHER" id="PTHR34836:SF7">
    <property type="entry name" value="RECEPTOR LIGAND BINDING REGION DOMAIN-CONTAINING PROTEIN"/>
    <property type="match status" value="1"/>
</dbReference>
<keyword evidence="2" id="KW-0813">Transport</keyword>
<keyword evidence="3" id="KW-0812">Transmembrane</keyword>
<protein>
    <recommendedName>
        <fullName evidence="11">Ionotropic glutamate receptor C-terminal domain-containing protein</fullName>
    </recommendedName>
</protein>
<reference evidence="12" key="1">
    <citation type="submission" date="2019-09" db="EMBL/GenBank/DDBJ databases">
        <title>Draft genome information of white flower Hibiscus syriacus.</title>
        <authorList>
            <person name="Kim Y.-M."/>
        </authorList>
    </citation>
    <scope>NUCLEOTIDE SEQUENCE [LARGE SCALE GENOMIC DNA]</scope>
    <source>
        <strain evidence="12">YM2019G1</strain>
    </source>
</reference>
<dbReference type="InterPro" id="IPR001320">
    <property type="entry name" value="Iontro_rcpt_C"/>
</dbReference>